<keyword evidence="1" id="KW-0472">Membrane</keyword>
<dbReference type="RefSeq" id="WP_180142197.1">
    <property type="nucleotide sequence ID" value="NZ_CAADHO010000005.1"/>
</dbReference>
<evidence type="ECO:0000313" key="3">
    <source>
        <dbReference type="Proteomes" id="UP000507962"/>
    </source>
</evidence>
<dbReference type="AlphaFoldDB" id="A0A4U8YVV1"/>
<evidence type="ECO:0000256" key="1">
    <source>
        <dbReference type="SAM" id="Phobius"/>
    </source>
</evidence>
<dbReference type="Proteomes" id="UP000507962">
    <property type="component" value="Unassembled WGS sequence"/>
</dbReference>
<protein>
    <submittedName>
        <fullName evidence="2">Uncharacterized protein</fullName>
    </submittedName>
</protein>
<keyword evidence="1" id="KW-1133">Transmembrane helix</keyword>
<keyword evidence="1" id="KW-0812">Transmembrane</keyword>
<reference evidence="2 3" key="1">
    <citation type="submission" date="2019-03" db="EMBL/GenBank/DDBJ databases">
        <authorList>
            <person name="Nijsse B."/>
        </authorList>
    </citation>
    <scope>NUCLEOTIDE SEQUENCE [LARGE SCALE GENOMIC DNA]</scope>
    <source>
        <strain evidence="2">Desulfoluna butyratoxydans MSL71</strain>
    </source>
</reference>
<dbReference type="EMBL" id="CAADHO010000005">
    <property type="protein sequence ID" value="VFQ45533.1"/>
    <property type="molecule type" value="Genomic_DNA"/>
</dbReference>
<feature type="transmembrane region" description="Helical" evidence="1">
    <location>
        <begin position="12"/>
        <end position="30"/>
    </location>
</feature>
<accession>A0A4U8YVV1</accession>
<keyword evidence="3" id="KW-1185">Reference proteome</keyword>
<sequence>MKTRNLIRKMTAIALLTAVLNLTACGYLLYPERKGQSGGRLDTAVFLLDAAGLLFGIIPGVIAFAVDISTGTIYVPQGDKSIIDKHLKQAGMSPVKVPDLDRELLADKLSMELGRPITAEMIRLYEASPDTRMALAAMDVTVLK</sequence>
<feature type="transmembrane region" description="Helical" evidence="1">
    <location>
        <begin position="50"/>
        <end position="75"/>
    </location>
</feature>
<proteinExistence type="predicted"/>
<evidence type="ECO:0000313" key="2">
    <source>
        <dbReference type="EMBL" id="VFQ45533.1"/>
    </source>
</evidence>
<gene>
    <name evidence="2" type="ORF">MSL71_31910</name>
</gene>
<organism evidence="2 3">
    <name type="scientific">Desulfoluna butyratoxydans</name>
    <dbReference type="NCBI Taxonomy" id="231438"/>
    <lineage>
        <taxon>Bacteria</taxon>
        <taxon>Pseudomonadati</taxon>
        <taxon>Thermodesulfobacteriota</taxon>
        <taxon>Desulfobacteria</taxon>
        <taxon>Desulfobacterales</taxon>
        <taxon>Desulfolunaceae</taxon>
        <taxon>Desulfoluna</taxon>
    </lineage>
</organism>
<name>A0A4U8YVV1_9BACT</name>